<organism evidence="1 2">
    <name type="scientific">Actinocrispum wychmicini</name>
    <dbReference type="NCBI Taxonomy" id="1213861"/>
    <lineage>
        <taxon>Bacteria</taxon>
        <taxon>Bacillati</taxon>
        <taxon>Actinomycetota</taxon>
        <taxon>Actinomycetes</taxon>
        <taxon>Pseudonocardiales</taxon>
        <taxon>Pseudonocardiaceae</taxon>
        <taxon>Actinocrispum</taxon>
    </lineage>
</organism>
<keyword evidence="2" id="KW-1185">Reference proteome</keyword>
<dbReference type="Proteomes" id="UP000295680">
    <property type="component" value="Unassembled WGS sequence"/>
</dbReference>
<protein>
    <submittedName>
        <fullName evidence="1">Uncharacterized protein</fullName>
    </submittedName>
</protein>
<dbReference type="EMBL" id="SLWS01000002">
    <property type="protein sequence ID" value="TCO61993.1"/>
    <property type="molecule type" value="Genomic_DNA"/>
</dbReference>
<evidence type="ECO:0000313" key="1">
    <source>
        <dbReference type="EMBL" id="TCO61993.1"/>
    </source>
</evidence>
<dbReference type="AlphaFoldDB" id="A0A4R2JPB7"/>
<name>A0A4R2JPB7_9PSEU</name>
<reference evidence="1 2" key="1">
    <citation type="submission" date="2019-03" db="EMBL/GenBank/DDBJ databases">
        <title>Genomic Encyclopedia of Type Strains, Phase IV (KMG-IV): sequencing the most valuable type-strain genomes for metagenomic binning, comparative biology and taxonomic classification.</title>
        <authorList>
            <person name="Goeker M."/>
        </authorList>
    </citation>
    <scope>NUCLEOTIDE SEQUENCE [LARGE SCALE GENOMIC DNA]</scope>
    <source>
        <strain evidence="1 2">DSM 45934</strain>
    </source>
</reference>
<sequence length="105" mass="11348">MSSSSSLCMAGVMSVHDTDHEVALGELVRFRQEFYGCLTARADALFELAEAVLCTEGPAKHEGALAAYVAHELTLRLNVIRTVPPVPSLPPFQSLDYAVSVTRTL</sequence>
<evidence type="ECO:0000313" key="2">
    <source>
        <dbReference type="Proteomes" id="UP000295680"/>
    </source>
</evidence>
<comment type="caution">
    <text evidence="1">The sequence shown here is derived from an EMBL/GenBank/DDBJ whole genome shotgun (WGS) entry which is preliminary data.</text>
</comment>
<proteinExistence type="predicted"/>
<gene>
    <name evidence="1" type="ORF">EV192_102130</name>
</gene>
<accession>A0A4R2JPB7</accession>